<evidence type="ECO:0000313" key="3">
    <source>
        <dbReference type="EMBL" id="KMV35862.1"/>
    </source>
</evidence>
<evidence type="ECO:0000313" key="2">
    <source>
        <dbReference type="EMBL" id="KMV34863.1"/>
    </source>
</evidence>
<organism evidence="2 4">
    <name type="scientific">Franconibacter pulveris</name>
    <dbReference type="NCBI Taxonomy" id="435910"/>
    <lineage>
        <taxon>Bacteria</taxon>
        <taxon>Pseudomonadati</taxon>
        <taxon>Pseudomonadota</taxon>
        <taxon>Gammaproteobacteria</taxon>
        <taxon>Enterobacterales</taxon>
        <taxon>Enterobacteriaceae</taxon>
        <taxon>Franconibacter</taxon>
    </lineage>
</organism>
<evidence type="ECO:0000313" key="4">
    <source>
        <dbReference type="Proteomes" id="UP000037315"/>
    </source>
</evidence>
<dbReference type="EMBL" id="LFEJ01000013">
    <property type="protein sequence ID" value="KMV34863.1"/>
    <property type="molecule type" value="Genomic_DNA"/>
</dbReference>
<protein>
    <submittedName>
        <fullName evidence="2">Uncharacterized protein</fullName>
    </submittedName>
</protein>
<proteinExistence type="predicted"/>
<keyword evidence="1" id="KW-1133">Transmembrane helix</keyword>
<sequence length="391" mass="43482">MDWTIPEPYAIPSVKPLRWSGWWRGFSLCAMVILLVGCGGYFWLKDPRLLLYTFGGVVLLILVFAGIAGWNMYRYGVEAEHAEDISNLNRLTTLKWQDWAQRSVAVLGFYAFFPSAVLSPHSNNGPVNGDKPLLLPPFTGFNALFQDLLLPLLPELQRLVAERISLEVTLPEGCGTDEWQQFTQTWQMLGLPVSSLLTSPAIPDSYGTQMKNWLISPSATARLVLVHHRDVRQATTEGVVIWLLAPQVGRSSGLPVRCFLHRPMHTSLPAELAAFRRFLDYQPLTTGMNGLWTDAVTRGQADVLLIAHSQRPLPDDCDTGMDGKNSATPAPLPEQHYLPHWLGKTGPYHDWFTITLMMQMTLTKPGVQCAMIHDGDAVLLSSVSTGAFSND</sequence>
<name>A0A0J8VMX8_9ENTR</name>
<comment type="caution">
    <text evidence="2">The sequence shown here is derived from an EMBL/GenBank/DDBJ whole genome shotgun (WGS) entry which is preliminary data.</text>
</comment>
<reference evidence="2 4" key="1">
    <citation type="submission" date="2015-06" db="EMBL/GenBank/DDBJ databases">
        <title>Genome sequencing of Cronobacter sp. strain DJ34 isolated from petroleum contaminated sludge of Duliajan Oil Fields, Assam, India.</title>
        <authorList>
            <person name="Pal S."/>
            <person name="Banerjee T.D."/>
            <person name="Roy A."/>
            <person name="Sar P."/>
            <person name="Kazy S.K."/>
        </authorList>
    </citation>
    <scope>NUCLEOTIDE SEQUENCE [LARGE SCALE GENOMIC DNA]</scope>
    <source>
        <strain evidence="2 4">DJ34</strain>
    </source>
</reference>
<feature type="transmembrane region" description="Helical" evidence="1">
    <location>
        <begin position="51"/>
        <end position="73"/>
    </location>
</feature>
<keyword evidence="1" id="KW-0812">Transmembrane</keyword>
<dbReference type="AlphaFoldDB" id="A0A0J8VMX8"/>
<dbReference type="Proteomes" id="UP000037315">
    <property type="component" value="Unassembled WGS sequence"/>
</dbReference>
<dbReference type="PATRIC" id="fig|1656095.3.peg.4271"/>
<evidence type="ECO:0000256" key="1">
    <source>
        <dbReference type="SAM" id="Phobius"/>
    </source>
</evidence>
<dbReference type="RefSeq" id="WP_073859850.1">
    <property type="nucleotide sequence ID" value="NZ_LFEJ01000007.1"/>
</dbReference>
<dbReference type="EMBL" id="LFEJ01000007">
    <property type="protein sequence ID" value="KMV35862.1"/>
    <property type="molecule type" value="Genomic_DNA"/>
</dbReference>
<accession>A0A0J8VMX8</accession>
<feature type="transmembrane region" description="Helical" evidence="1">
    <location>
        <begin position="22"/>
        <end position="44"/>
    </location>
</feature>
<keyword evidence="1" id="KW-0472">Membrane</keyword>
<keyword evidence="4" id="KW-1185">Reference proteome</keyword>
<dbReference type="OrthoDB" id="6614983at2"/>
<gene>
    <name evidence="3" type="ORF">ACH50_04410</name>
    <name evidence="2" type="ORF">ACH50_08860</name>
</gene>